<protein>
    <submittedName>
        <fullName evidence="1">Uncharacterized protein</fullName>
    </submittedName>
</protein>
<organism evidence="1">
    <name type="scientific">marine sediment metagenome</name>
    <dbReference type="NCBI Taxonomy" id="412755"/>
    <lineage>
        <taxon>unclassified sequences</taxon>
        <taxon>metagenomes</taxon>
        <taxon>ecological metagenomes</taxon>
    </lineage>
</organism>
<dbReference type="AlphaFoldDB" id="A0A0F8Z6N8"/>
<sequence length="110" mass="12956">THWTPNVYHLIEAKIRDPLPGLGGVIVYEALAKRTPDLIGYTGQRFQKVLVVPFALEWVKEAAEELHVEIVEFWEEWMGEYFRETQNYHTAAYRIARDEKNELRRLLGVE</sequence>
<accession>A0A0F8Z6N8</accession>
<proteinExistence type="predicted"/>
<comment type="caution">
    <text evidence="1">The sequence shown here is derived from an EMBL/GenBank/DDBJ whole genome shotgun (WGS) entry which is preliminary data.</text>
</comment>
<evidence type="ECO:0000313" key="1">
    <source>
        <dbReference type="EMBL" id="KKK81685.1"/>
    </source>
</evidence>
<reference evidence="1" key="1">
    <citation type="journal article" date="2015" name="Nature">
        <title>Complex archaea that bridge the gap between prokaryotes and eukaryotes.</title>
        <authorList>
            <person name="Spang A."/>
            <person name="Saw J.H."/>
            <person name="Jorgensen S.L."/>
            <person name="Zaremba-Niedzwiedzka K."/>
            <person name="Martijn J."/>
            <person name="Lind A.E."/>
            <person name="van Eijk R."/>
            <person name="Schleper C."/>
            <person name="Guy L."/>
            <person name="Ettema T.J."/>
        </authorList>
    </citation>
    <scope>NUCLEOTIDE SEQUENCE</scope>
</reference>
<dbReference type="EMBL" id="LAZR01053016">
    <property type="protein sequence ID" value="KKK81685.1"/>
    <property type="molecule type" value="Genomic_DNA"/>
</dbReference>
<name>A0A0F8Z6N8_9ZZZZ</name>
<gene>
    <name evidence="1" type="ORF">LCGC14_2810950</name>
</gene>
<feature type="non-terminal residue" evidence="1">
    <location>
        <position position="1"/>
    </location>
</feature>